<dbReference type="Proteomes" id="UP000444721">
    <property type="component" value="Unassembled WGS sequence"/>
</dbReference>
<feature type="region of interest" description="Disordered" evidence="1">
    <location>
        <begin position="195"/>
        <end position="230"/>
    </location>
</feature>
<dbReference type="VEuPathDB" id="AmoebaDB:NF0049220"/>
<gene>
    <name evidence="2" type="ORF">FDP41_009235</name>
</gene>
<dbReference type="GeneID" id="68116452"/>
<dbReference type="VEuPathDB" id="AmoebaDB:NfTy_060830"/>
<evidence type="ECO:0000313" key="2">
    <source>
        <dbReference type="EMBL" id="KAF0972332.1"/>
    </source>
</evidence>
<feature type="compositionally biased region" description="Low complexity" evidence="1">
    <location>
        <begin position="109"/>
        <end position="121"/>
    </location>
</feature>
<keyword evidence="3" id="KW-1185">Reference proteome</keyword>
<dbReference type="AlphaFoldDB" id="A0A6A5BBK2"/>
<name>A0A6A5BBK2_NAEFO</name>
<protein>
    <submittedName>
        <fullName evidence="2">Uncharacterized protein</fullName>
    </submittedName>
</protein>
<feature type="compositionally biased region" description="Basic and acidic residues" evidence="1">
    <location>
        <begin position="87"/>
        <end position="100"/>
    </location>
</feature>
<feature type="compositionally biased region" description="Polar residues" evidence="1">
    <location>
        <begin position="195"/>
        <end position="226"/>
    </location>
</feature>
<accession>A0A6A5BBK2</accession>
<proteinExistence type="predicted"/>
<comment type="caution">
    <text evidence="2">The sequence shown here is derived from an EMBL/GenBank/DDBJ whole genome shotgun (WGS) entry which is preliminary data.</text>
</comment>
<feature type="region of interest" description="Disordered" evidence="1">
    <location>
        <begin position="87"/>
        <end position="134"/>
    </location>
</feature>
<dbReference type="OrthoDB" id="10353148at2759"/>
<reference evidence="2 3" key="1">
    <citation type="journal article" date="2019" name="Sci. Rep.">
        <title>Nanopore sequencing improves the draft genome of the human pathogenic amoeba Naegleria fowleri.</title>
        <authorList>
            <person name="Liechti N."/>
            <person name="Schurch N."/>
            <person name="Bruggmann R."/>
            <person name="Wittwer M."/>
        </authorList>
    </citation>
    <scope>NUCLEOTIDE SEQUENCE [LARGE SCALE GENOMIC DNA]</scope>
    <source>
        <strain evidence="2 3">ATCC 30894</strain>
    </source>
</reference>
<sequence length="456" mass="53265">MSSLMFGHRTNIKNNMMPARISLEKMKNTMDEQGDIIMSNHSQDISELGGKTSPVQFEHDDVHARDDDGLTMKMTQSSLTKLNKIEKQRKMVQQRKEKIHNLKKRWREQNSSLSKQSLNQQETPPTDSNDGKVGELLDECFGRIERTIIQNVEDKISDAFKKFQEKMTTAFAECLQKLTSTTEVHLNSLSTPLKSEITSSSSTPIKLQDSQPSQSLITASSPSYPSKHQHGSKEEDCWIIWNNPVYDKLRLLRRMKAIKYNEWEDFVERDAIIWRRHFELRDQYKKNKSSNKKHYTLAVDYISPVLHAKQFLGKTLQKIRQDFFKNKEVSNEMVVKMLEGVSKGNILPYQQDLLLKKKEIQITPKSKINSPFWWLNLEVYQQLSLLVELKIIAKTDWNAYMKKVMQLNDSITEESERAPKIICFGETLMKNLKEKTPTDKWFLFVQKRQSMMKCSD</sequence>
<dbReference type="EMBL" id="VFQX01000068">
    <property type="protein sequence ID" value="KAF0972332.1"/>
    <property type="molecule type" value="Genomic_DNA"/>
</dbReference>
<evidence type="ECO:0000313" key="3">
    <source>
        <dbReference type="Proteomes" id="UP000444721"/>
    </source>
</evidence>
<dbReference type="VEuPathDB" id="AmoebaDB:FDP41_009235"/>
<dbReference type="RefSeq" id="XP_044557047.1">
    <property type="nucleotide sequence ID" value="XM_044713172.1"/>
</dbReference>
<evidence type="ECO:0000256" key="1">
    <source>
        <dbReference type="SAM" id="MobiDB-lite"/>
    </source>
</evidence>
<organism evidence="2 3">
    <name type="scientific">Naegleria fowleri</name>
    <name type="common">Brain eating amoeba</name>
    <dbReference type="NCBI Taxonomy" id="5763"/>
    <lineage>
        <taxon>Eukaryota</taxon>
        <taxon>Discoba</taxon>
        <taxon>Heterolobosea</taxon>
        <taxon>Tetramitia</taxon>
        <taxon>Eutetramitia</taxon>
        <taxon>Vahlkampfiidae</taxon>
        <taxon>Naegleria</taxon>
    </lineage>
</organism>